<name>A0A369QMI9_9BACT</name>
<dbReference type="Proteomes" id="UP000253919">
    <property type="component" value="Unassembled WGS sequence"/>
</dbReference>
<dbReference type="RefSeq" id="WP_115374553.1">
    <property type="nucleotide sequence ID" value="NZ_QASA01000001.1"/>
</dbReference>
<accession>A0A369QMI9</accession>
<dbReference type="AlphaFoldDB" id="A0A369QMI9"/>
<sequence>MADKLKVTFTTINVTNNGEWRGKGEVYWELTVDDQPVDYRSLTNPLKLADGETVQLIKSATVRKAAGQPLTIQGSVSEKDNLDKDDFAEFLDTYTGSAGWGLGTHKRVLRDGNLDVTVTYKIERQ</sequence>
<keyword evidence="2" id="KW-1185">Reference proteome</keyword>
<gene>
    <name evidence="1" type="ORF">AHMF7616_04190</name>
</gene>
<comment type="caution">
    <text evidence="1">The sequence shown here is derived from an EMBL/GenBank/DDBJ whole genome shotgun (WGS) entry which is preliminary data.</text>
</comment>
<proteinExistence type="predicted"/>
<evidence type="ECO:0000313" key="2">
    <source>
        <dbReference type="Proteomes" id="UP000253919"/>
    </source>
</evidence>
<protein>
    <submittedName>
        <fullName evidence="1">Uncharacterized protein</fullName>
    </submittedName>
</protein>
<dbReference type="EMBL" id="QASA01000001">
    <property type="protein sequence ID" value="RDC65560.1"/>
    <property type="molecule type" value="Genomic_DNA"/>
</dbReference>
<organism evidence="1 2">
    <name type="scientific">Adhaeribacter pallidiroseus</name>
    <dbReference type="NCBI Taxonomy" id="2072847"/>
    <lineage>
        <taxon>Bacteria</taxon>
        <taxon>Pseudomonadati</taxon>
        <taxon>Bacteroidota</taxon>
        <taxon>Cytophagia</taxon>
        <taxon>Cytophagales</taxon>
        <taxon>Hymenobacteraceae</taxon>
        <taxon>Adhaeribacter</taxon>
    </lineage>
</organism>
<reference evidence="1 2" key="1">
    <citation type="submission" date="2018-04" db="EMBL/GenBank/DDBJ databases">
        <title>Adhaeribacter sp. HMF7616 genome sequencing and assembly.</title>
        <authorList>
            <person name="Kang H."/>
            <person name="Kang J."/>
            <person name="Cha I."/>
            <person name="Kim H."/>
            <person name="Joh K."/>
        </authorList>
    </citation>
    <scope>NUCLEOTIDE SEQUENCE [LARGE SCALE GENOMIC DNA]</scope>
    <source>
        <strain evidence="1 2">HMF7616</strain>
    </source>
</reference>
<evidence type="ECO:0000313" key="1">
    <source>
        <dbReference type="EMBL" id="RDC65560.1"/>
    </source>
</evidence>